<evidence type="ECO:0000313" key="1">
    <source>
        <dbReference type="EMBL" id="SUA99598.1"/>
    </source>
</evidence>
<sequence>MCLPVSLSHRDGIALRRTGLCKAWWAGIPEPAIKRSLWHCANLHHKYDEV</sequence>
<accession>A0A378ZR96</accession>
<dbReference type="AlphaFoldDB" id="A0A378ZR96"/>
<proteinExistence type="predicted"/>
<protein>
    <submittedName>
        <fullName evidence="1">Uncharacterized protein</fullName>
    </submittedName>
</protein>
<organism evidence="1 2">
    <name type="scientific">Pannonibacter phragmitetus</name>
    <dbReference type="NCBI Taxonomy" id="121719"/>
    <lineage>
        <taxon>Bacteria</taxon>
        <taxon>Pseudomonadati</taxon>
        <taxon>Pseudomonadota</taxon>
        <taxon>Alphaproteobacteria</taxon>
        <taxon>Hyphomicrobiales</taxon>
        <taxon>Stappiaceae</taxon>
        <taxon>Pannonibacter</taxon>
    </lineage>
</organism>
<dbReference type="Proteomes" id="UP000255000">
    <property type="component" value="Unassembled WGS sequence"/>
</dbReference>
<dbReference type="EMBL" id="UGSK01000001">
    <property type="protein sequence ID" value="SUA99598.1"/>
    <property type="molecule type" value="Genomic_DNA"/>
</dbReference>
<reference evidence="1 2" key="1">
    <citation type="submission" date="2018-06" db="EMBL/GenBank/DDBJ databases">
        <authorList>
            <consortium name="Pathogen Informatics"/>
            <person name="Doyle S."/>
        </authorList>
    </citation>
    <scope>NUCLEOTIDE SEQUENCE [LARGE SCALE GENOMIC DNA]</scope>
    <source>
        <strain evidence="1 2">NCTC13350</strain>
    </source>
</reference>
<gene>
    <name evidence="1" type="ORF">NCTC13350_00498</name>
</gene>
<evidence type="ECO:0000313" key="2">
    <source>
        <dbReference type="Proteomes" id="UP000255000"/>
    </source>
</evidence>
<name>A0A378ZR96_9HYPH</name>